<dbReference type="Proteomes" id="UP000001942">
    <property type="component" value="Chromosome"/>
</dbReference>
<gene>
    <name evidence="3" type="ordered locus">NSE_0889</name>
</gene>
<dbReference type="HOGENOM" id="CLU_1319818_0_0_5"/>
<dbReference type="OrthoDB" id="9809164at2"/>
<protein>
    <submittedName>
        <fullName evidence="3">Peptidoglycan-associated lipoprotein</fullName>
    </submittedName>
</protein>
<dbReference type="InterPro" id="IPR036737">
    <property type="entry name" value="OmpA-like_sf"/>
</dbReference>
<accession>Q2GCP1</accession>
<dbReference type="RefSeq" id="WP_011452261.1">
    <property type="nucleotide sequence ID" value="NC_007798.1"/>
</dbReference>
<dbReference type="Gene3D" id="3.30.1330.60">
    <property type="entry name" value="OmpA-like domain"/>
    <property type="match status" value="1"/>
</dbReference>
<reference evidence="3 4" key="1">
    <citation type="journal article" date="2006" name="PLoS Genet.">
        <title>Comparative genomics of emerging human ehrlichiosis agents.</title>
        <authorList>
            <person name="Dunning Hotopp J.C."/>
            <person name="Lin M."/>
            <person name="Madupu R."/>
            <person name="Crabtree J."/>
            <person name="Angiuoli S.V."/>
            <person name="Eisen J.A."/>
            <person name="Seshadri R."/>
            <person name="Ren Q."/>
            <person name="Wu M."/>
            <person name="Utterback T.R."/>
            <person name="Smith S."/>
            <person name="Lewis M."/>
            <person name="Khouri H."/>
            <person name="Zhang C."/>
            <person name="Niu H."/>
            <person name="Lin Q."/>
            <person name="Ohashi N."/>
            <person name="Zhi N."/>
            <person name="Nelson W."/>
            <person name="Brinkac L.M."/>
            <person name="Dodson R.J."/>
            <person name="Rosovitz M.J."/>
            <person name="Sundaram J."/>
            <person name="Daugherty S.C."/>
            <person name="Davidsen T."/>
            <person name="Durkin A.S."/>
            <person name="Gwinn M."/>
            <person name="Haft D.H."/>
            <person name="Selengut J.D."/>
            <person name="Sullivan S.A."/>
            <person name="Zafar N."/>
            <person name="Zhou L."/>
            <person name="Benahmed F."/>
            <person name="Forberger H."/>
            <person name="Halpin R."/>
            <person name="Mulligan S."/>
            <person name="Robinson J."/>
            <person name="White O."/>
            <person name="Rikihisa Y."/>
            <person name="Tettelin H."/>
        </authorList>
    </citation>
    <scope>NUCLEOTIDE SEQUENCE [LARGE SCALE GENOMIC DNA]</scope>
    <source>
        <strain evidence="4">ATCC VR-367 / Miyayama</strain>
    </source>
</reference>
<dbReference type="KEGG" id="nse:NSE_0889"/>
<proteinExistence type="predicted"/>
<dbReference type="PROSITE" id="PS51257">
    <property type="entry name" value="PROKAR_LIPOPROTEIN"/>
    <property type="match status" value="1"/>
</dbReference>
<dbReference type="eggNOG" id="COG2885">
    <property type="taxonomic scope" value="Bacteria"/>
</dbReference>
<dbReference type="EMBL" id="CP000237">
    <property type="protein sequence ID" value="ABD46261.1"/>
    <property type="molecule type" value="Genomic_DNA"/>
</dbReference>
<organism evidence="3 4">
    <name type="scientific">Ehrlichia sennetsu (strain ATCC VR-367 / Miyayama)</name>
    <name type="common">Neorickettsia sennetsu</name>
    <dbReference type="NCBI Taxonomy" id="222891"/>
    <lineage>
        <taxon>Bacteria</taxon>
        <taxon>Pseudomonadati</taxon>
        <taxon>Pseudomonadota</taxon>
        <taxon>Alphaproteobacteria</taxon>
        <taxon>Rickettsiales</taxon>
        <taxon>Anaplasmataceae</taxon>
        <taxon>Ehrlichia</taxon>
    </lineage>
</organism>
<dbReference type="InterPro" id="IPR006665">
    <property type="entry name" value="OmpA-like"/>
</dbReference>
<feature type="domain" description="OmpA-like" evidence="2">
    <location>
        <begin position="41"/>
        <end position="205"/>
    </location>
</feature>
<evidence type="ECO:0000313" key="4">
    <source>
        <dbReference type="Proteomes" id="UP000001942"/>
    </source>
</evidence>
<dbReference type="STRING" id="222891.NSE_0889"/>
<dbReference type="GO" id="GO:0016020">
    <property type="term" value="C:membrane"/>
    <property type="evidence" value="ECO:0007669"/>
    <property type="project" value="UniProtKB-UniRule"/>
</dbReference>
<evidence type="ECO:0000259" key="2">
    <source>
        <dbReference type="PROSITE" id="PS51123"/>
    </source>
</evidence>
<sequence>MSRIVSVAVFSALLLLSGCLHINTSRRGGPASSQFADVECQCPAKNGTVAIIHFRSGESTALPEARQLIYENIAECIALRISENPNLKVLITGHTDKLETPENSLGLGKERAITVLEYLLGDVFENLNDLAQEFGSFPISSEKVDNSGSTGDLDNVTQAVSFSKDVLRNHFCTASAGKDKLVDEGDTEEAHARNRRVIIEFVQECDQG</sequence>
<keyword evidence="4" id="KW-1185">Reference proteome</keyword>
<evidence type="ECO:0000313" key="3">
    <source>
        <dbReference type="EMBL" id="ABD46261.1"/>
    </source>
</evidence>
<dbReference type="PROSITE" id="PS51123">
    <property type="entry name" value="OMPA_2"/>
    <property type="match status" value="1"/>
</dbReference>
<dbReference type="CDD" id="cd07185">
    <property type="entry name" value="OmpA_C-like"/>
    <property type="match status" value="1"/>
</dbReference>
<evidence type="ECO:0000256" key="1">
    <source>
        <dbReference type="PROSITE-ProRule" id="PRU00473"/>
    </source>
</evidence>
<dbReference type="AlphaFoldDB" id="Q2GCP1"/>
<dbReference type="Pfam" id="PF00691">
    <property type="entry name" value="OmpA"/>
    <property type="match status" value="1"/>
</dbReference>
<keyword evidence="3" id="KW-0449">Lipoprotein</keyword>
<dbReference type="SUPFAM" id="SSF103088">
    <property type="entry name" value="OmpA-like"/>
    <property type="match status" value="1"/>
</dbReference>
<keyword evidence="1" id="KW-0472">Membrane</keyword>
<name>Q2GCP1_EHRS3</name>